<dbReference type="Proteomes" id="UP000632498">
    <property type="component" value="Unassembled WGS sequence"/>
</dbReference>
<organism evidence="1 2">
    <name type="scientific">Terasakiella brassicae</name>
    <dbReference type="NCBI Taxonomy" id="1634917"/>
    <lineage>
        <taxon>Bacteria</taxon>
        <taxon>Pseudomonadati</taxon>
        <taxon>Pseudomonadota</taxon>
        <taxon>Alphaproteobacteria</taxon>
        <taxon>Rhodospirillales</taxon>
        <taxon>Terasakiellaceae</taxon>
        <taxon>Terasakiella</taxon>
    </lineage>
</organism>
<evidence type="ECO:0008006" key="3">
    <source>
        <dbReference type="Google" id="ProtNLM"/>
    </source>
</evidence>
<evidence type="ECO:0000313" key="1">
    <source>
        <dbReference type="EMBL" id="GGF52632.1"/>
    </source>
</evidence>
<name>A0A917F735_9PROT</name>
<gene>
    <name evidence="1" type="ORF">GCM10011332_02360</name>
</gene>
<dbReference type="AlphaFoldDB" id="A0A917F735"/>
<sequence length="113" mass="12691">MNAPYIKHISYDKDNAMTQDNDETELPVTDPIVTGILDALAGGSSLTVEQTARAIAEQRRKPKDGPQLWRKYMLAVKQQAMHLGKTGQIEIVHKGEVIDPDNFKGRVHLRLKK</sequence>
<dbReference type="Gene3D" id="1.10.10.10">
    <property type="entry name" value="Winged helix-like DNA-binding domain superfamily/Winged helix DNA-binding domain"/>
    <property type="match status" value="1"/>
</dbReference>
<dbReference type="InterPro" id="IPR036388">
    <property type="entry name" value="WH-like_DNA-bd_sf"/>
</dbReference>
<protein>
    <recommendedName>
        <fullName evidence="3">DUF3253 domain-containing protein</fullName>
    </recommendedName>
</protein>
<dbReference type="Pfam" id="PF11625">
    <property type="entry name" value="DUF3253"/>
    <property type="match status" value="1"/>
</dbReference>
<reference evidence="1" key="2">
    <citation type="submission" date="2020-09" db="EMBL/GenBank/DDBJ databases">
        <authorList>
            <person name="Sun Q."/>
            <person name="Zhou Y."/>
        </authorList>
    </citation>
    <scope>NUCLEOTIDE SEQUENCE</scope>
    <source>
        <strain evidence="1">CGMCC 1.15254</strain>
    </source>
</reference>
<proteinExistence type="predicted"/>
<comment type="caution">
    <text evidence="1">The sequence shown here is derived from an EMBL/GenBank/DDBJ whole genome shotgun (WGS) entry which is preliminary data.</text>
</comment>
<dbReference type="EMBL" id="BMHV01000002">
    <property type="protein sequence ID" value="GGF52632.1"/>
    <property type="molecule type" value="Genomic_DNA"/>
</dbReference>
<evidence type="ECO:0000313" key="2">
    <source>
        <dbReference type="Proteomes" id="UP000632498"/>
    </source>
</evidence>
<accession>A0A917F735</accession>
<dbReference type="InterPro" id="IPR021660">
    <property type="entry name" value="DUF3253"/>
</dbReference>
<dbReference type="SUPFAM" id="SSF46785">
    <property type="entry name" value="Winged helix' DNA-binding domain"/>
    <property type="match status" value="1"/>
</dbReference>
<keyword evidence="2" id="KW-1185">Reference proteome</keyword>
<reference evidence="1" key="1">
    <citation type="journal article" date="2014" name="Int. J. Syst. Evol. Microbiol.">
        <title>Complete genome sequence of Corynebacterium casei LMG S-19264T (=DSM 44701T), isolated from a smear-ripened cheese.</title>
        <authorList>
            <consortium name="US DOE Joint Genome Institute (JGI-PGF)"/>
            <person name="Walter F."/>
            <person name="Albersmeier A."/>
            <person name="Kalinowski J."/>
            <person name="Ruckert C."/>
        </authorList>
    </citation>
    <scope>NUCLEOTIDE SEQUENCE</scope>
    <source>
        <strain evidence="1">CGMCC 1.15254</strain>
    </source>
</reference>
<dbReference type="InterPro" id="IPR036390">
    <property type="entry name" value="WH_DNA-bd_sf"/>
</dbReference>